<accession>A0A1F5Z1U9</accession>
<sequence length="242" mass="27592">MFIAKKLMFIILFIFGVCIGSFLNVLIWRLNDEKAPKFWQGRSICPHCRHKLSWFDNLPLLSFIVLWGKCRYCHKRISWRYPLVELLTAIVTIIIGANVLSLVIAYCFILIFFSDWIYGLIPDEATVVLVVVGLLFYWNNWLTGLLSLLTLLSLFIVTRGRGIGFGDVKLIFPLGLLLGFPKILIMFYVTSIIGGLYALGLLLLKRRRFGETIALGPFLIIGTITALCVSDTLLLKLFWLLP</sequence>
<dbReference type="STRING" id="1798377.A2872_01300"/>
<reference evidence="10 11" key="1">
    <citation type="journal article" date="2016" name="Nat. Commun.">
        <title>Thousands of microbial genomes shed light on interconnected biogeochemical processes in an aquifer system.</title>
        <authorList>
            <person name="Anantharaman K."/>
            <person name="Brown C.T."/>
            <person name="Hug L.A."/>
            <person name="Sharon I."/>
            <person name="Castelle C.J."/>
            <person name="Probst A.J."/>
            <person name="Thomas B.C."/>
            <person name="Singh A."/>
            <person name="Wilkins M.J."/>
            <person name="Karaoz U."/>
            <person name="Brodie E.L."/>
            <person name="Williams K.H."/>
            <person name="Hubbard S.S."/>
            <person name="Banfield J.F."/>
        </authorList>
    </citation>
    <scope>NUCLEOTIDE SEQUENCE [LARGE SCALE GENOMIC DNA]</scope>
</reference>
<evidence type="ECO:0000256" key="7">
    <source>
        <dbReference type="SAM" id="Phobius"/>
    </source>
</evidence>
<name>A0A1F5Z1U9_9BACT</name>
<evidence type="ECO:0000313" key="11">
    <source>
        <dbReference type="Proteomes" id="UP000178681"/>
    </source>
</evidence>
<keyword evidence="4 7" id="KW-0812">Transmembrane</keyword>
<evidence type="ECO:0000256" key="1">
    <source>
        <dbReference type="ARBA" id="ARBA00004651"/>
    </source>
</evidence>
<evidence type="ECO:0000259" key="9">
    <source>
        <dbReference type="Pfam" id="PF06750"/>
    </source>
</evidence>
<keyword evidence="6 7" id="KW-0472">Membrane</keyword>
<dbReference type="InterPro" id="IPR050882">
    <property type="entry name" value="Prepilin_peptidase/N-MTase"/>
</dbReference>
<dbReference type="InterPro" id="IPR000045">
    <property type="entry name" value="Prepilin_IV_endopep_pep"/>
</dbReference>
<evidence type="ECO:0000256" key="6">
    <source>
        <dbReference type="ARBA" id="ARBA00023136"/>
    </source>
</evidence>
<evidence type="ECO:0000259" key="8">
    <source>
        <dbReference type="Pfam" id="PF01478"/>
    </source>
</evidence>
<dbReference type="GO" id="GO:0004190">
    <property type="term" value="F:aspartic-type endopeptidase activity"/>
    <property type="evidence" value="ECO:0007669"/>
    <property type="project" value="InterPro"/>
</dbReference>
<feature type="transmembrane region" description="Helical" evidence="7">
    <location>
        <begin position="117"/>
        <end position="138"/>
    </location>
</feature>
<dbReference type="PANTHER" id="PTHR30487:SF0">
    <property type="entry name" value="PREPILIN LEADER PEPTIDASE_N-METHYLTRANSFERASE-RELATED"/>
    <property type="match status" value="1"/>
</dbReference>
<comment type="caution">
    <text evidence="10">The sequence shown here is derived from an EMBL/GenBank/DDBJ whole genome shotgun (WGS) entry which is preliminary data.</text>
</comment>
<dbReference type="GO" id="GO:0005886">
    <property type="term" value="C:plasma membrane"/>
    <property type="evidence" value="ECO:0007669"/>
    <property type="project" value="UniProtKB-SubCell"/>
</dbReference>
<dbReference type="Pfam" id="PF06750">
    <property type="entry name" value="A24_N_bact"/>
    <property type="match status" value="1"/>
</dbReference>
<feature type="transmembrane region" description="Helical" evidence="7">
    <location>
        <begin position="58"/>
        <end position="74"/>
    </location>
</feature>
<keyword evidence="3" id="KW-1003">Cell membrane</keyword>
<evidence type="ECO:0008006" key="12">
    <source>
        <dbReference type="Google" id="ProtNLM"/>
    </source>
</evidence>
<protein>
    <recommendedName>
        <fullName evidence="12">Prepilin peptidase</fullName>
    </recommendedName>
</protein>
<dbReference type="Proteomes" id="UP000178681">
    <property type="component" value="Unassembled WGS sequence"/>
</dbReference>
<dbReference type="EMBL" id="MFJG01000023">
    <property type="protein sequence ID" value="OGG06345.1"/>
    <property type="molecule type" value="Genomic_DNA"/>
</dbReference>
<dbReference type="AlphaFoldDB" id="A0A1F5Z1U9"/>
<evidence type="ECO:0000256" key="4">
    <source>
        <dbReference type="ARBA" id="ARBA00022692"/>
    </source>
</evidence>
<feature type="transmembrane region" description="Helical" evidence="7">
    <location>
        <begin position="183"/>
        <end position="204"/>
    </location>
</feature>
<dbReference type="Pfam" id="PF01478">
    <property type="entry name" value="Peptidase_A24"/>
    <property type="match status" value="1"/>
</dbReference>
<feature type="domain" description="Prepilin type IV endopeptidase peptidase" evidence="8">
    <location>
        <begin position="102"/>
        <end position="199"/>
    </location>
</feature>
<evidence type="ECO:0000256" key="5">
    <source>
        <dbReference type="ARBA" id="ARBA00022989"/>
    </source>
</evidence>
<keyword evidence="5 7" id="KW-1133">Transmembrane helix</keyword>
<comment type="subcellular location">
    <subcellularLocation>
        <location evidence="1">Cell membrane</location>
        <topology evidence="1">Multi-pass membrane protein</topology>
    </subcellularLocation>
</comment>
<feature type="transmembrane region" description="Helical" evidence="7">
    <location>
        <begin position="7"/>
        <end position="28"/>
    </location>
</feature>
<feature type="domain" description="Prepilin peptidase A24 N-terminal" evidence="9">
    <location>
        <begin position="14"/>
        <end position="95"/>
    </location>
</feature>
<dbReference type="PANTHER" id="PTHR30487">
    <property type="entry name" value="TYPE 4 PREPILIN-LIKE PROTEINS LEADER PEPTIDE-PROCESSING ENZYME"/>
    <property type="match status" value="1"/>
</dbReference>
<comment type="similarity">
    <text evidence="2">Belongs to the peptidase A24 family.</text>
</comment>
<feature type="transmembrane region" description="Helical" evidence="7">
    <location>
        <begin position="216"/>
        <end position="241"/>
    </location>
</feature>
<organism evidence="10 11">
    <name type="scientific">Candidatus Gottesmanbacteria bacterium RIFCSPHIGHO2_01_FULL_42_12</name>
    <dbReference type="NCBI Taxonomy" id="1798377"/>
    <lineage>
        <taxon>Bacteria</taxon>
        <taxon>Candidatus Gottesmaniibacteriota</taxon>
    </lineage>
</organism>
<evidence type="ECO:0000256" key="3">
    <source>
        <dbReference type="ARBA" id="ARBA00022475"/>
    </source>
</evidence>
<feature type="transmembrane region" description="Helical" evidence="7">
    <location>
        <begin position="145"/>
        <end position="163"/>
    </location>
</feature>
<dbReference type="GO" id="GO:0006465">
    <property type="term" value="P:signal peptide processing"/>
    <property type="evidence" value="ECO:0007669"/>
    <property type="project" value="TreeGrafter"/>
</dbReference>
<gene>
    <name evidence="10" type="ORF">A2872_01300</name>
</gene>
<evidence type="ECO:0000256" key="2">
    <source>
        <dbReference type="ARBA" id="ARBA00005801"/>
    </source>
</evidence>
<dbReference type="InterPro" id="IPR010627">
    <property type="entry name" value="Prepilin_pept_A24_N"/>
</dbReference>
<evidence type="ECO:0000313" key="10">
    <source>
        <dbReference type="EMBL" id="OGG06345.1"/>
    </source>
</evidence>
<proteinExistence type="inferred from homology"/>
<feature type="transmembrane region" description="Helical" evidence="7">
    <location>
        <begin position="86"/>
        <end position="111"/>
    </location>
</feature>
<dbReference type="Gene3D" id="1.20.120.1220">
    <property type="match status" value="1"/>
</dbReference>